<dbReference type="PANTHER" id="PTHR42815:SF2">
    <property type="entry name" value="FAD-BINDING, PUTATIVE (AFU_ORTHOLOGUE AFUA_6G07600)-RELATED"/>
    <property type="match status" value="1"/>
</dbReference>
<dbReference type="SUPFAM" id="SSF50475">
    <property type="entry name" value="FMN-binding split barrel"/>
    <property type="match status" value="1"/>
</dbReference>
<evidence type="ECO:0000313" key="2">
    <source>
        <dbReference type="EMBL" id="SEA54372.1"/>
    </source>
</evidence>
<dbReference type="Gene3D" id="2.30.110.10">
    <property type="entry name" value="Electron Transport, Fmn-binding Protein, Chain A"/>
    <property type="match status" value="1"/>
</dbReference>
<evidence type="ECO:0000313" key="3">
    <source>
        <dbReference type="Proteomes" id="UP000198703"/>
    </source>
</evidence>
<dbReference type="EMBL" id="FNQM01000006">
    <property type="protein sequence ID" value="SEA54372.1"/>
    <property type="molecule type" value="Genomic_DNA"/>
</dbReference>
<name>A0A1H4C2R6_9RHOB</name>
<dbReference type="InterPro" id="IPR011576">
    <property type="entry name" value="Pyridox_Oxase_N"/>
</dbReference>
<dbReference type="RefSeq" id="WP_093253695.1">
    <property type="nucleotide sequence ID" value="NZ_FNQM01000006.1"/>
</dbReference>
<reference evidence="2 3" key="1">
    <citation type="submission" date="2016-10" db="EMBL/GenBank/DDBJ databases">
        <authorList>
            <person name="de Groot N.N."/>
        </authorList>
    </citation>
    <scope>NUCLEOTIDE SEQUENCE [LARGE SCALE GENOMIC DNA]</scope>
    <source>
        <strain evidence="2 3">DSM 15345</strain>
    </source>
</reference>
<proteinExistence type="predicted"/>
<feature type="domain" description="Pyridoxamine 5'-phosphate oxidase N-terminal" evidence="1">
    <location>
        <begin position="29"/>
        <end position="149"/>
    </location>
</feature>
<dbReference type="InterPro" id="IPR024029">
    <property type="entry name" value="Pyridox_Oxase_FMN-dep"/>
</dbReference>
<gene>
    <name evidence="2" type="ORF">SAMN05444370_106161</name>
</gene>
<dbReference type="Proteomes" id="UP000198703">
    <property type="component" value="Unassembled WGS sequence"/>
</dbReference>
<protein>
    <recommendedName>
        <fullName evidence="1">Pyridoxamine 5'-phosphate oxidase N-terminal domain-containing protein</fullName>
    </recommendedName>
</protein>
<dbReference type="PANTHER" id="PTHR42815">
    <property type="entry name" value="FAD-BINDING, PUTATIVE (AFU_ORTHOLOGUE AFUA_6G07600)-RELATED"/>
    <property type="match status" value="1"/>
</dbReference>
<dbReference type="NCBIfam" id="TIGR04025">
    <property type="entry name" value="PPOX_FMN_DR2398"/>
    <property type="match status" value="1"/>
</dbReference>
<dbReference type="InterPro" id="IPR012349">
    <property type="entry name" value="Split_barrel_FMN-bd"/>
</dbReference>
<dbReference type="STRING" id="89524.SAMN05444370_106161"/>
<dbReference type="OrthoDB" id="9790331at2"/>
<organism evidence="2 3">
    <name type="scientific">Rubrimonas cliftonensis</name>
    <dbReference type="NCBI Taxonomy" id="89524"/>
    <lineage>
        <taxon>Bacteria</taxon>
        <taxon>Pseudomonadati</taxon>
        <taxon>Pseudomonadota</taxon>
        <taxon>Alphaproteobacteria</taxon>
        <taxon>Rhodobacterales</taxon>
        <taxon>Paracoccaceae</taxon>
        <taxon>Rubrimonas</taxon>
    </lineage>
</organism>
<dbReference type="AlphaFoldDB" id="A0A1H4C2R6"/>
<keyword evidence="3" id="KW-1185">Reference proteome</keyword>
<accession>A0A1H4C2R6</accession>
<sequence length="200" mass="21972">MQFIDSVEALQALYGDPVPAALTKVAREITPAYRRWIEASRFLVIATVGPEGVDASPRGDSEPVVRIEGATTLLLPDWRGNNRIDTLRNIVRDPRVSLMFMVPGSDNVVRVIGAAQVTADDGTTALFERDGRRPRTVLVVTAAELYFQCAKALMRSRLWSSPDESAGLPTAGQFLREATPGFDGESYDSGYPAQAREKMW</sequence>
<dbReference type="Pfam" id="PF01243">
    <property type="entry name" value="PNPOx_N"/>
    <property type="match status" value="1"/>
</dbReference>
<evidence type="ECO:0000259" key="1">
    <source>
        <dbReference type="Pfam" id="PF01243"/>
    </source>
</evidence>